<dbReference type="EnsemblMetazoa" id="CPIJ015026-RA">
    <property type="protein sequence ID" value="CPIJ015026-PA"/>
    <property type="gene ID" value="CPIJ015026"/>
</dbReference>
<dbReference type="OMA" id="CVEASKF"/>
<dbReference type="eggNOG" id="KOG3017">
    <property type="taxonomic scope" value="Eukaryota"/>
</dbReference>
<dbReference type="CDD" id="cd05380">
    <property type="entry name" value="CAP_euk"/>
    <property type="match status" value="1"/>
</dbReference>
<dbReference type="InterPro" id="IPR014044">
    <property type="entry name" value="CAP_dom"/>
</dbReference>
<feature type="domain" description="SCP" evidence="6">
    <location>
        <begin position="61"/>
        <end position="217"/>
    </location>
</feature>
<protein>
    <submittedName>
        <fullName evidence="7 8">Venom allergen 5</fullName>
    </submittedName>
</protein>
<dbReference type="InterPro" id="IPR001283">
    <property type="entry name" value="CRISP-related"/>
</dbReference>
<evidence type="ECO:0000256" key="4">
    <source>
        <dbReference type="ARBA" id="ARBA00022729"/>
    </source>
</evidence>
<dbReference type="KEGG" id="cqu:CpipJ_CPIJ015026"/>
<dbReference type="AlphaFoldDB" id="B0X6A2"/>
<dbReference type="Gene3D" id="3.40.33.10">
    <property type="entry name" value="CAP"/>
    <property type="match status" value="1"/>
</dbReference>
<evidence type="ECO:0000259" key="6">
    <source>
        <dbReference type="SMART" id="SM00198"/>
    </source>
</evidence>
<dbReference type="VEuPathDB" id="VectorBase:CQUJHB011993"/>
<dbReference type="PIRSF" id="PIRSF038921">
    <property type="entry name" value="P14a"/>
    <property type="match status" value="1"/>
</dbReference>
<reference evidence="7" key="1">
    <citation type="submission" date="2007-03" db="EMBL/GenBank/DDBJ databases">
        <title>Annotation of Culex pipiens quinquefasciatus.</title>
        <authorList>
            <consortium name="The Broad Institute Genome Sequencing Platform"/>
            <person name="Atkinson P.W."/>
            <person name="Hemingway J."/>
            <person name="Christensen B.M."/>
            <person name="Higgs S."/>
            <person name="Kodira C."/>
            <person name="Hannick L."/>
            <person name="Megy K."/>
            <person name="O'Leary S."/>
            <person name="Pearson M."/>
            <person name="Haas B.J."/>
            <person name="Mauceli E."/>
            <person name="Wortman J.R."/>
            <person name="Lee N.H."/>
            <person name="Guigo R."/>
            <person name="Stanke M."/>
            <person name="Alvarado L."/>
            <person name="Amedeo P."/>
            <person name="Antoine C.H."/>
            <person name="Arensburger P."/>
            <person name="Bidwell S.L."/>
            <person name="Crawford M."/>
            <person name="Camaro F."/>
            <person name="Devon K."/>
            <person name="Engels R."/>
            <person name="Hammond M."/>
            <person name="Howarth C."/>
            <person name="Koehrsen M."/>
            <person name="Lawson D."/>
            <person name="Montgomery P."/>
            <person name="Nene V."/>
            <person name="Nusbaum C."/>
            <person name="Puiu D."/>
            <person name="Romero-Severson J."/>
            <person name="Severson D.W."/>
            <person name="Shumway M."/>
            <person name="Sisk P."/>
            <person name="Stolte C."/>
            <person name="Zeng Q."/>
            <person name="Eisenstadt E."/>
            <person name="Fraser-Liggett C."/>
            <person name="Strausberg R."/>
            <person name="Galagan J."/>
            <person name="Birren B."/>
            <person name="Collins F.H."/>
        </authorList>
    </citation>
    <scope>NUCLEOTIDE SEQUENCE [LARGE SCALE GENOMIC DNA]</scope>
    <source>
        <strain evidence="7">JHB</strain>
    </source>
</reference>
<keyword evidence="9" id="KW-1185">Reference proteome</keyword>
<keyword evidence="3" id="KW-0964">Secreted</keyword>
<dbReference type="InterPro" id="IPR034763">
    <property type="entry name" value="P14a_insect"/>
</dbReference>
<evidence type="ECO:0000256" key="5">
    <source>
        <dbReference type="SAM" id="SignalP"/>
    </source>
</evidence>
<evidence type="ECO:0000256" key="2">
    <source>
        <dbReference type="ARBA" id="ARBA00009923"/>
    </source>
</evidence>
<dbReference type="Pfam" id="PF00188">
    <property type="entry name" value="CAP"/>
    <property type="match status" value="1"/>
</dbReference>
<dbReference type="STRING" id="7176.B0X6A2"/>
<dbReference type="SMART" id="SM00198">
    <property type="entry name" value="SCP"/>
    <property type="match status" value="1"/>
</dbReference>
<feature type="signal peptide" evidence="5">
    <location>
        <begin position="1"/>
        <end position="21"/>
    </location>
</feature>
<reference evidence="8" key="2">
    <citation type="submission" date="2020-05" db="UniProtKB">
        <authorList>
            <consortium name="EnsemblMetazoa"/>
        </authorList>
    </citation>
    <scope>IDENTIFICATION</scope>
    <source>
        <strain evidence="8">JHB</strain>
    </source>
</reference>
<comment type="subcellular location">
    <subcellularLocation>
        <location evidence="1">Secreted</location>
    </subcellularLocation>
</comment>
<organism>
    <name type="scientific">Culex quinquefasciatus</name>
    <name type="common">Southern house mosquito</name>
    <name type="synonym">Culex pungens</name>
    <dbReference type="NCBI Taxonomy" id="7176"/>
    <lineage>
        <taxon>Eukaryota</taxon>
        <taxon>Metazoa</taxon>
        <taxon>Ecdysozoa</taxon>
        <taxon>Arthropoda</taxon>
        <taxon>Hexapoda</taxon>
        <taxon>Insecta</taxon>
        <taxon>Pterygota</taxon>
        <taxon>Neoptera</taxon>
        <taxon>Endopterygota</taxon>
        <taxon>Diptera</taxon>
        <taxon>Nematocera</taxon>
        <taxon>Culicoidea</taxon>
        <taxon>Culicidae</taxon>
        <taxon>Culicinae</taxon>
        <taxon>Culicini</taxon>
        <taxon>Culex</taxon>
        <taxon>Culex</taxon>
    </lineage>
</organism>
<accession>B0X6A2</accession>
<dbReference type="GO" id="GO:0005576">
    <property type="term" value="C:extracellular region"/>
    <property type="evidence" value="ECO:0007669"/>
    <property type="project" value="UniProtKB-SubCell"/>
</dbReference>
<evidence type="ECO:0000313" key="9">
    <source>
        <dbReference type="Proteomes" id="UP000002320"/>
    </source>
</evidence>
<dbReference type="OrthoDB" id="414826at2759"/>
<sequence>MTAKFELLLLALFGSVALVLCQEDYCNPDLCESGVTHIGCNAKNELSSECVEASKFTFDDKLKKVLLDEHNNYRNQVAKKELKWLPRASNMVRMDWDDDLAYLAELNVNKCEFEHDKCHNTKKYPDSGQNIAMYGSSEDTVDAEATLKKLVQEWWDERHFAGPKLIKKLYMKEKALHFTMLVRSNASRVGCAMIKYKKGDNTWVQLVCNYSYTNMIGTPVYGHGQACSGCTAGCDTEFDGLCVKDEPVDVGAVAPAALVWAG</sequence>
<comment type="similarity">
    <text evidence="2">Belongs to the CRISP family.</text>
</comment>
<dbReference type="EMBL" id="DS232407">
    <property type="protein sequence ID" value="EDS41252.1"/>
    <property type="molecule type" value="Genomic_DNA"/>
</dbReference>
<dbReference type="PANTHER" id="PTHR10334">
    <property type="entry name" value="CYSTEINE-RICH SECRETORY PROTEIN-RELATED"/>
    <property type="match status" value="1"/>
</dbReference>
<feature type="chain" id="PRO_5011409046" evidence="5">
    <location>
        <begin position="22"/>
        <end position="262"/>
    </location>
</feature>
<keyword evidence="4 5" id="KW-0732">Signal</keyword>
<dbReference type="Proteomes" id="UP000002320">
    <property type="component" value="Unassembled WGS sequence"/>
</dbReference>
<evidence type="ECO:0000313" key="8">
    <source>
        <dbReference type="EnsemblMetazoa" id="CPIJ015026-PA"/>
    </source>
</evidence>
<dbReference type="InParanoid" id="B0X6A2"/>
<dbReference type="VEuPathDB" id="VectorBase:CPIJ015026"/>
<dbReference type="SUPFAM" id="SSF55797">
    <property type="entry name" value="PR-1-like"/>
    <property type="match status" value="1"/>
</dbReference>
<gene>
    <name evidence="8" type="primary">6048226</name>
    <name evidence="7" type="ORF">CpipJ_CPIJ015026</name>
</gene>
<name>B0X6A2_CULQU</name>
<evidence type="ECO:0000256" key="3">
    <source>
        <dbReference type="ARBA" id="ARBA00022525"/>
    </source>
</evidence>
<dbReference type="HOGENOM" id="CLU_035730_7_0_1"/>
<dbReference type="InterPro" id="IPR035940">
    <property type="entry name" value="CAP_sf"/>
</dbReference>
<evidence type="ECO:0000313" key="7">
    <source>
        <dbReference type="EMBL" id="EDS41252.1"/>
    </source>
</evidence>
<evidence type="ECO:0000256" key="1">
    <source>
        <dbReference type="ARBA" id="ARBA00004613"/>
    </source>
</evidence>
<proteinExistence type="inferred from homology"/>